<dbReference type="Proteomes" id="UP001604277">
    <property type="component" value="Unassembled WGS sequence"/>
</dbReference>
<name>A0ABD1VN21_9LAMI</name>
<accession>A0ABD1VN21</accession>
<evidence type="ECO:0000313" key="2">
    <source>
        <dbReference type="EMBL" id="KAL2538708.1"/>
    </source>
</evidence>
<sequence>MDIDDKHFDDPDSDDEANNHLSGVGRSRLSSRYFGQARSLQLKVLVVAEDAMTRAVYDVTKSGTIQMMCAQAQKKSQSQLRSCQNMVHAKDKELTEALAELSKAKDLLVNLGVPGYADP</sequence>
<evidence type="ECO:0000313" key="3">
    <source>
        <dbReference type="Proteomes" id="UP001604277"/>
    </source>
</evidence>
<proteinExistence type="predicted"/>
<feature type="compositionally biased region" description="Basic and acidic residues" evidence="1">
    <location>
        <begin position="1"/>
        <end position="10"/>
    </location>
</feature>
<evidence type="ECO:0000256" key="1">
    <source>
        <dbReference type="SAM" id="MobiDB-lite"/>
    </source>
</evidence>
<gene>
    <name evidence="2" type="ORF">Fot_20099</name>
</gene>
<keyword evidence="3" id="KW-1185">Reference proteome</keyword>
<dbReference type="AlphaFoldDB" id="A0ABD1VN21"/>
<organism evidence="2 3">
    <name type="scientific">Forsythia ovata</name>
    <dbReference type="NCBI Taxonomy" id="205694"/>
    <lineage>
        <taxon>Eukaryota</taxon>
        <taxon>Viridiplantae</taxon>
        <taxon>Streptophyta</taxon>
        <taxon>Embryophyta</taxon>
        <taxon>Tracheophyta</taxon>
        <taxon>Spermatophyta</taxon>
        <taxon>Magnoliopsida</taxon>
        <taxon>eudicotyledons</taxon>
        <taxon>Gunneridae</taxon>
        <taxon>Pentapetalae</taxon>
        <taxon>asterids</taxon>
        <taxon>lamiids</taxon>
        <taxon>Lamiales</taxon>
        <taxon>Oleaceae</taxon>
        <taxon>Forsythieae</taxon>
        <taxon>Forsythia</taxon>
    </lineage>
</organism>
<dbReference type="EMBL" id="JBFOLJ010000005">
    <property type="protein sequence ID" value="KAL2538708.1"/>
    <property type="molecule type" value="Genomic_DNA"/>
</dbReference>
<protein>
    <submittedName>
        <fullName evidence="2">Uncharacterized protein</fullName>
    </submittedName>
</protein>
<reference evidence="3" key="1">
    <citation type="submission" date="2024-07" db="EMBL/GenBank/DDBJ databases">
        <title>Two chromosome-level genome assemblies of Korean endemic species Abeliophyllum distichum and Forsythia ovata (Oleaceae).</title>
        <authorList>
            <person name="Jang H."/>
        </authorList>
    </citation>
    <scope>NUCLEOTIDE SEQUENCE [LARGE SCALE GENOMIC DNA]</scope>
</reference>
<feature type="region of interest" description="Disordered" evidence="1">
    <location>
        <begin position="1"/>
        <end position="23"/>
    </location>
</feature>
<comment type="caution">
    <text evidence="2">The sequence shown here is derived from an EMBL/GenBank/DDBJ whole genome shotgun (WGS) entry which is preliminary data.</text>
</comment>